<accession>A0A9P0I8N3</accession>
<dbReference type="AlphaFoldDB" id="A0A9P0I8N3"/>
<organism evidence="1 2">
    <name type="scientific">Spodoptera littoralis</name>
    <name type="common">Egyptian cotton leafworm</name>
    <dbReference type="NCBI Taxonomy" id="7109"/>
    <lineage>
        <taxon>Eukaryota</taxon>
        <taxon>Metazoa</taxon>
        <taxon>Ecdysozoa</taxon>
        <taxon>Arthropoda</taxon>
        <taxon>Hexapoda</taxon>
        <taxon>Insecta</taxon>
        <taxon>Pterygota</taxon>
        <taxon>Neoptera</taxon>
        <taxon>Endopterygota</taxon>
        <taxon>Lepidoptera</taxon>
        <taxon>Glossata</taxon>
        <taxon>Ditrysia</taxon>
        <taxon>Noctuoidea</taxon>
        <taxon>Noctuidae</taxon>
        <taxon>Amphipyrinae</taxon>
        <taxon>Spodoptera</taxon>
    </lineage>
</organism>
<gene>
    <name evidence="1" type="ORF">SPLIT_LOCUS7428</name>
</gene>
<reference evidence="1" key="1">
    <citation type="submission" date="2022-02" db="EMBL/GenBank/DDBJ databases">
        <authorList>
            <person name="King R."/>
        </authorList>
    </citation>
    <scope>NUCLEOTIDE SEQUENCE</scope>
</reference>
<keyword evidence="2" id="KW-1185">Reference proteome</keyword>
<dbReference type="EMBL" id="LR824556">
    <property type="protein sequence ID" value="CAH1642072.1"/>
    <property type="molecule type" value="Genomic_DNA"/>
</dbReference>
<dbReference type="Proteomes" id="UP001153321">
    <property type="component" value="Chromosome 25"/>
</dbReference>
<name>A0A9P0I8N3_SPOLI</name>
<sequence length="224" mass="25653">MSLTLSITGNSSTLSTYYPNTLQLNGQYECALLHFSTFNSIPNIDVTNNKFYCGSEIIEIPEGTYELQDISDYLKSEIKGASIKLHCNNNTLKTTIHCTKDINFEKENTFRHLLGFDKQILKGNKWHVSQFPVNILPTTVVRVECDIISGSYINGEPSHIIHEFALNVPPGYRIIEIPKNAIYFPINQNNISCIHIRLLDINNRLINLRGEEVQLYLHLRRKND</sequence>
<evidence type="ECO:0000313" key="2">
    <source>
        <dbReference type="Proteomes" id="UP001153321"/>
    </source>
</evidence>
<protein>
    <submittedName>
        <fullName evidence="1">Uncharacterized protein</fullName>
    </submittedName>
</protein>
<proteinExistence type="predicted"/>
<evidence type="ECO:0000313" key="1">
    <source>
        <dbReference type="EMBL" id="CAH1642072.1"/>
    </source>
</evidence>